<feature type="region of interest" description="Disordered" evidence="1">
    <location>
        <begin position="1"/>
        <end position="28"/>
    </location>
</feature>
<gene>
    <name evidence="2" type="ORF">ABIE13_004840</name>
</gene>
<comment type="caution">
    <text evidence="2">The sequence shown here is derived from an EMBL/GenBank/DDBJ whole genome shotgun (WGS) entry which is preliminary data.</text>
</comment>
<evidence type="ECO:0000256" key="1">
    <source>
        <dbReference type="SAM" id="MobiDB-lite"/>
    </source>
</evidence>
<dbReference type="EMBL" id="JBEPSH010000011">
    <property type="protein sequence ID" value="MET4579703.1"/>
    <property type="molecule type" value="Genomic_DNA"/>
</dbReference>
<reference evidence="2 3" key="1">
    <citation type="submission" date="2024-06" db="EMBL/GenBank/DDBJ databases">
        <title>Sorghum-associated microbial communities from plants grown in Nebraska, USA.</title>
        <authorList>
            <person name="Schachtman D."/>
        </authorList>
    </citation>
    <scope>NUCLEOTIDE SEQUENCE [LARGE SCALE GENOMIC DNA]</scope>
    <source>
        <strain evidence="2 3">2709</strain>
    </source>
</reference>
<keyword evidence="3" id="KW-1185">Reference proteome</keyword>
<evidence type="ECO:0000313" key="2">
    <source>
        <dbReference type="EMBL" id="MET4579703.1"/>
    </source>
</evidence>
<dbReference type="Proteomes" id="UP001549320">
    <property type="component" value="Unassembled WGS sequence"/>
</dbReference>
<accession>A0ABV2QGJ6</accession>
<proteinExistence type="predicted"/>
<organism evidence="2 3">
    <name type="scientific">Ottowia thiooxydans</name>
    <dbReference type="NCBI Taxonomy" id="219182"/>
    <lineage>
        <taxon>Bacteria</taxon>
        <taxon>Pseudomonadati</taxon>
        <taxon>Pseudomonadota</taxon>
        <taxon>Betaproteobacteria</taxon>
        <taxon>Burkholderiales</taxon>
        <taxon>Comamonadaceae</taxon>
        <taxon>Ottowia</taxon>
    </lineage>
</organism>
<sequence length="76" mass="8220">MPLGKRPRPEGQGVGCTSFDKPVSLGSTSRKQGMQAAVLGIKDLAGTFVYLQRHADRPLGKREAAWVENLERNGSP</sequence>
<protein>
    <submittedName>
        <fullName evidence="2">Uncharacterized protein</fullName>
    </submittedName>
</protein>
<name>A0ABV2QGJ6_9BURK</name>
<evidence type="ECO:0000313" key="3">
    <source>
        <dbReference type="Proteomes" id="UP001549320"/>
    </source>
</evidence>